<name>A0ABT6Y7A8_9BACT</name>
<feature type="domain" description="POTRA" evidence="8">
    <location>
        <begin position="133"/>
        <end position="196"/>
    </location>
</feature>
<dbReference type="Pfam" id="PF07244">
    <property type="entry name" value="POTRA"/>
    <property type="match status" value="1"/>
</dbReference>
<sequence>MTLRHFCLYLTLISIGSWLSSCTTSNIFSDPLLYSQNFRGNRKITTENLEPLLPQKPNKKILRTPITPGLYFYQLFSKDFPKKKLQWEYELTKLNEDFEEQIKGLDINSNEYNKLLQKKEKKAQKLTRAIAEGNWAMRTFGEPPSYFYKDESEKNVEKIKTYYKNHGFFLTQVSYKVDSLFIKKGSVAVTYVINEGVSYPIGSNDSLVVKDYKILQLLEKNKKQSFLKSGERLTLENYNAEKDRIESLLKNNGYYAFSKDFLSLKINALDTAKTGKLQVITYIPSPDRTPRSNNYSTAYNIGNIQFIADGTYANAYRTTVDTVYSPNIQYIFVNKKFSPSVLDTKIDLRKNQVFSQEKINQTQKKLYGLEQFQFTRINLDTTKGVINASIYAKPLDKYEFSVETGGSVFAGGSLNNLVPGPFLNTSFKARNINNSVNSFETTFRFGFEAQAGFLRPDSVNRNLELGLNTSFIIPKILLPEGLAQRFENYSPQTRISVGGEFIGRQEYNRFGFKVASTFNWRPSPNKYWQVSLFDVNLVNTSNQAPAFRNFLDSLLRLGNNLKRSFQQSFISSMSATYTYTDNPYGQLKQGKYLKLFFESGGTTLNLVKGNKFGFLTNLLQDSLQFYRFIKASADYRKYIPIGRSDKTLLAYRINTGAAFAYGADKDLPYEKNFFIGGPNSLRAWRPRGLGPGSFTGSFDNPGSIILETSAELRFKIIRFYGDLNGALFADAGNVWRFPNQNTAGLTGSDFQLNRFYKEIAMDIGFGLRYDLSFFVIRFDWAVRVLDPAFKGDNWVFLRDNLKSPLYPEQPYTNPLTLNFGIGYPF</sequence>
<evidence type="ECO:0000256" key="5">
    <source>
        <dbReference type="ARBA" id="ARBA00023237"/>
    </source>
</evidence>
<evidence type="ECO:0000259" key="7">
    <source>
        <dbReference type="Pfam" id="PF01103"/>
    </source>
</evidence>
<dbReference type="Pfam" id="PF01103">
    <property type="entry name" value="Omp85"/>
    <property type="match status" value="1"/>
</dbReference>
<dbReference type="PANTHER" id="PTHR12815:SF47">
    <property type="entry name" value="TRANSLOCATION AND ASSEMBLY MODULE SUBUNIT TAMA"/>
    <property type="match status" value="1"/>
</dbReference>
<keyword evidence="2" id="KW-0812">Transmembrane</keyword>
<comment type="caution">
    <text evidence="9">The sequence shown here is derived from an EMBL/GenBank/DDBJ whole genome shotgun (WGS) entry which is preliminary data.</text>
</comment>
<gene>
    <name evidence="9" type="ORF">QM524_09595</name>
</gene>
<dbReference type="Proteomes" id="UP001236507">
    <property type="component" value="Unassembled WGS sequence"/>
</dbReference>
<evidence type="ECO:0000256" key="1">
    <source>
        <dbReference type="ARBA" id="ARBA00004370"/>
    </source>
</evidence>
<evidence type="ECO:0000256" key="3">
    <source>
        <dbReference type="ARBA" id="ARBA00022729"/>
    </source>
</evidence>
<keyword evidence="3" id="KW-0732">Signal</keyword>
<evidence type="ECO:0000313" key="9">
    <source>
        <dbReference type="EMBL" id="MDI9859462.1"/>
    </source>
</evidence>
<accession>A0ABT6Y7A8</accession>
<dbReference type="InterPro" id="IPR000184">
    <property type="entry name" value="Bac_surfAg_D15"/>
</dbReference>
<feature type="coiled-coil region" evidence="6">
    <location>
        <begin position="95"/>
        <end position="132"/>
    </location>
</feature>
<dbReference type="EMBL" id="JASHIF010000008">
    <property type="protein sequence ID" value="MDI9859462.1"/>
    <property type="molecule type" value="Genomic_DNA"/>
</dbReference>
<dbReference type="RefSeq" id="WP_283344401.1">
    <property type="nucleotide sequence ID" value="NZ_JASHIF010000008.1"/>
</dbReference>
<evidence type="ECO:0000256" key="2">
    <source>
        <dbReference type="ARBA" id="ARBA00022692"/>
    </source>
</evidence>
<dbReference type="Gene3D" id="3.10.20.310">
    <property type="entry name" value="membrane protein fhac"/>
    <property type="match status" value="2"/>
</dbReference>
<dbReference type="PROSITE" id="PS51257">
    <property type="entry name" value="PROKAR_LIPOPROTEIN"/>
    <property type="match status" value="1"/>
</dbReference>
<keyword evidence="10" id="KW-1185">Reference proteome</keyword>
<keyword evidence="5" id="KW-0998">Cell outer membrane</keyword>
<dbReference type="InterPro" id="IPR010827">
    <property type="entry name" value="BamA/TamA_POTRA"/>
</dbReference>
<proteinExistence type="predicted"/>
<keyword evidence="6" id="KW-0175">Coiled coil</keyword>
<dbReference type="InterPro" id="IPR039910">
    <property type="entry name" value="D15-like"/>
</dbReference>
<evidence type="ECO:0000313" key="10">
    <source>
        <dbReference type="Proteomes" id="UP001236507"/>
    </source>
</evidence>
<protein>
    <submittedName>
        <fullName evidence="9">BamA/TamA family outer membrane protein</fullName>
    </submittedName>
</protein>
<evidence type="ECO:0000256" key="4">
    <source>
        <dbReference type="ARBA" id="ARBA00023136"/>
    </source>
</evidence>
<organism evidence="9 10">
    <name type="scientific">Flectobacillus roseus</name>
    <dbReference type="NCBI Taxonomy" id="502259"/>
    <lineage>
        <taxon>Bacteria</taxon>
        <taxon>Pseudomonadati</taxon>
        <taxon>Bacteroidota</taxon>
        <taxon>Cytophagia</taxon>
        <taxon>Cytophagales</taxon>
        <taxon>Flectobacillaceae</taxon>
        <taxon>Flectobacillus</taxon>
    </lineage>
</organism>
<reference evidence="9 10" key="1">
    <citation type="submission" date="2023-05" db="EMBL/GenBank/DDBJ databases">
        <title>Novel species of genus Flectobacillus isolated from stream in China.</title>
        <authorList>
            <person name="Lu H."/>
        </authorList>
    </citation>
    <scope>NUCLEOTIDE SEQUENCE [LARGE SCALE GENOMIC DNA]</scope>
    <source>
        <strain evidence="9 10">KCTC 42575</strain>
    </source>
</reference>
<evidence type="ECO:0000259" key="8">
    <source>
        <dbReference type="Pfam" id="PF07244"/>
    </source>
</evidence>
<feature type="domain" description="Bacterial surface antigen (D15)" evidence="7">
    <location>
        <begin position="502"/>
        <end position="791"/>
    </location>
</feature>
<evidence type="ECO:0000256" key="6">
    <source>
        <dbReference type="SAM" id="Coils"/>
    </source>
</evidence>
<dbReference type="Gene3D" id="2.40.160.50">
    <property type="entry name" value="membrane protein fhac: a member of the omp85/tpsb transporter family"/>
    <property type="match status" value="1"/>
</dbReference>
<comment type="subcellular location">
    <subcellularLocation>
        <location evidence="1">Membrane</location>
    </subcellularLocation>
</comment>
<keyword evidence="4" id="KW-0472">Membrane</keyword>
<dbReference type="PANTHER" id="PTHR12815">
    <property type="entry name" value="SORTING AND ASSEMBLY MACHINERY SAMM50 PROTEIN FAMILY MEMBER"/>
    <property type="match status" value="1"/>
</dbReference>